<dbReference type="Proteomes" id="UP001374579">
    <property type="component" value="Unassembled WGS sequence"/>
</dbReference>
<dbReference type="PROSITE" id="PS00018">
    <property type="entry name" value="EF_HAND_1"/>
    <property type="match status" value="1"/>
</dbReference>
<feature type="domain" description="EF-hand" evidence="2">
    <location>
        <begin position="31"/>
        <end position="66"/>
    </location>
</feature>
<evidence type="ECO:0000259" key="2">
    <source>
        <dbReference type="PROSITE" id="PS50222"/>
    </source>
</evidence>
<accession>A0AAN9FZ52</accession>
<dbReference type="InterPro" id="IPR002048">
    <property type="entry name" value="EF_hand_dom"/>
</dbReference>
<dbReference type="AlphaFoldDB" id="A0AAN9FZ52"/>
<protein>
    <recommendedName>
        <fullName evidence="2">EF-hand domain-containing protein</fullName>
    </recommendedName>
</protein>
<organism evidence="3 4">
    <name type="scientific">Littorina saxatilis</name>
    <dbReference type="NCBI Taxonomy" id="31220"/>
    <lineage>
        <taxon>Eukaryota</taxon>
        <taxon>Metazoa</taxon>
        <taxon>Spiralia</taxon>
        <taxon>Lophotrochozoa</taxon>
        <taxon>Mollusca</taxon>
        <taxon>Gastropoda</taxon>
        <taxon>Caenogastropoda</taxon>
        <taxon>Littorinimorpha</taxon>
        <taxon>Littorinoidea</taxon>
        <taxon>Littorinidae</taxon>
        <taxon>Littorina</taxon>
    </lineage>
</organism>
<keyword evidence="4" id="KW-1185">Reference proteome</keyword>
<evidence type="ECO:0000313" key="3">
    <source>
        <dbReference type="EMBL" id="KAK7089419.1"/>
    </source>
</evidence>
<dbReference type="GO" id="GO:0005509">
    <property type="term" value="F:calcium ion binding"/>
    <property type="evidence" value="ECO:0007669"/>
    <property type="project" value="InterPro"/>
</dbReference>
<gene>
    <name evidence="3" type="ORF">V1264_024399</name>
</gene>
<dbReference type="InterPro" id="IPR011992">
    <property type="entry name" value="EF-hand-dom_pair"/>
</dbReference>
<reference evidence="3 4" key="1">
    <citation type="submission" date="2024-02" db="EMBL/GenBank/DDBJ databases">
        <title>Chromosome-scale genome assembly of the rough periwinkle Littorina saxatilis.</title>
        <authorList>
            <person name="De Jode A."/>
            <person name="Faria R."/>
            <person name="Formenti G."/>
            <person name="Sims Y."/>
            <person name="Smith T.P."/>
            <person name="Tracey A."/>
            <person name="Wood J.M.D."/>
            <person name="Zagrodzka Z.B."/>
            <person name="Johannesson K."/>
            <person name="Butlin R.K."/>
            <person name="Leder E.H."/>
        </authorList>
    </citation>
    <scope>NUCLEOTIDE SEQUENCE [LARGE SCALE GENOMIC DNA]</scope>
    <source>
        <strain evidence="3">Snail1</strain>
        <tissue evidence="3">Muscle</tissue>
    </source>
</reference>
<dbReference type="InterPro" id="IPR018247">
    <property type="entry name" value="EF_Hand_1_Ca_BS"/>
</dbReference>
<dbReference type="SUPFAM" id="SSF47473">
    <property type="entry name" value="EF-hand"/>
    <property type="match status" value="1"/>
</dbReference>
<evidence type="ECO:0000313" key="4">
    <source>
        <dbReference type="Proteomes" id="UP001374579"/>
    </source>
</evidence>
<dbReference type="EMBL" id="JBAMIC010001779">
    <property type="protein sequence ID" value="KAK7089419.1"/>
    <property type="molecule type" value="Genomic_DNA"/>
</dbReference>
<proteinExistence type="predicted"/>
<comment type="caution">
    <text evidence="3">The sequence shown here is derived from an EMBL/GenBank/DDBJ whole genome shotgun (WGS) entry which is preliminary data.</text>
</comment>
<sequence length="79" mass="8681">MQDLIRVKRSAQTSKRPKDANAIDMATTFNLDLSNLQEVFSASDKDKNGSLENQEVLLFLGMIEALSGLLPLDQAASKQ</sequence>
<keyword evidence="1" id="KW-0106">Calcium</keyword>
<dbReference type="PROSITE" id="PS50222">
    <property type="entry name" value="EF_HAND_2"/>
    <property type="match status" value="1"/>
</dbReference>
<name>A0AAN9FZ52_9CAEN</name>
<evidence type="ECO:0000256" key="1">
    <source>
        <dbReference type="ARBA" id="ARBA00022837"/>
    </source>
</evidence>